<evidence type="ECO:0000313" key="1">
    <source>
        <dbReference type="EMBL" id="DAF55635.1"/>
    </source>
</evidence>
<dbReference type="EMBL" id="BK032695">
    <property type="protein sequence ID" value="DAF55635.1"/>
    <property type="molecule type" value="Genomic_DNA"/>
</dbReference>
<reference evidence="1" key="1">
    <citation type="journal article" date="2021" name="Proc. Natl. Acad. Sci. U.S.A.">
        <title>A Catalog of Tens of Thousands of Viruses from Human Metagenomes Reveals Hidden Associations with Chronic Diseases.</title>
        <authorList>
            <person name="Tisza M.J."/>
            <person name="Buck C.B."/>
        </authorList>
    </citation>
    <scope>NUCLEOTIDE SEQUENCE</scope>
    <source>
        <strain evidence="1">CtVeR24</strain>
    </source>
</reference>
<accession>A0A8S5SXX8</accession>
<name>A0A8S5SXX8_9CAUD</name>
<organism evidence="1">
    <name type="scientific">Myoviridae sp. ctVeR24</name>
    <dbReference type="NCBI Taxonomy" id="2827689"/>
    <lineage>
        <taxon>Viruses</taxon>
        <taxon>Duplodnaviria</taxon>
        <taxon>Heunggongvirae</taxon>
        <taxon>Uroviricota</taxon>
        <taxon>Caudoviricetes</taxon>
    </lineage>
</organism>
<proteinExistence type="predicted"/>
<protein>
    <submittedName>
        <fullName evidence="1">Uncharacterized protein</fullName>
    </submittedName>
</protein>
<sequence length="239" mass="27576">MMSMYEAKQNKEKISRRIDEEGRVQQNLKDYIIRCQNLKTLACQCIKIKELNDPIIGKGLASKHLYETQYINKMKPNDTLDNKKHNAKQIGKIVGRRPSDGRKTPNTILNINSAKLRDDLKSLYDDKEVECQKNYLTKQYDTATAMAHDTVMAFGGVYKKKANIWILNNKFDHLDSTAPSSPMNPKELAKETQYGFMLTMKENQYEWNKIQNAYKEGVTEGENVASNIQNNYQNLQSKP</sequence>